<accession>A0A4Q1QX86</accession>
<dbReference type="Pfam" id="PF09359">
    <property type="entry name" value="VTC"/>
    <property type="match status" value="1"/>
</dbReference>
<name>A0A4Q1QX86_9ACTN</name>
<reference evidence="2 3" key="1">
    <citation type="submission" date="2019-01" db="EMBL/GenBank/DDBJ databases">
        <title>Draft genome sequences of the type strain Streptomyces sioyaensis DSM 40032 and its novel strain, TM32, a thermotolerant antibiotics-producing actinobacterium.</title>
        <authorList>
            <person name="Nakaew N."/>
            <person name="Lumyong S."/>
            <person name="Sloan W.T."/>
            <person name="Sungthong R."/>
        </authorList>
    </citation>
    <scope>NUCLEOTIDE SEQUENCE [LARGE SCALE GENOMIC DNA]</scope>
    <source>
        <strain evidence="2 3">DSM 40032</strain>
    </source>
</reference>
<dbReference type="AlphaFoldDB" id="A0A4Q1QX86"/>
<keyword evidence="3" id="KW-1185">Reference proteome</keyword>
<dbReference type="EMBL" id="SDIF01000030">
    <property type="protein sequence ID" value="RXS67025.1"/>
    <property type="molecule type" value="Genomic_DNA"/>
</dbReference>
<dbReference type="InterPro" id="IPR018966">
    <property type="entry name" value="VTC_domain"/>
</dbReference>
<evidence type="ECO:0000313" key="3">
    <source>
        <dbReference type="Proteomes" id="UP000289482"/>
    </source>
</evidence>
<comment type="caution">
    <text evidence="2">The sequence shown here is derived from an EMBL/GenBank/DDBJ whole genome shotgun (WGS) entry which is preliminary data.</text>
</comment>
<evidence type="ECO:0000313" key="2">
    <source>
        <dbReference type="EMBL" id="RXS67025.1"/>
    </source>
</evidence>
<sequence length="264" mass="28858">MIPAVRALARAAMAARPVPFADVRARAGLLAPPVRSYLVPVEVFTAVTAELTDRRRPDGAFVAPCLNGRRWFRCHSVYYDTPDLRSFHDRRLGRRVRYTLREARCEDTGERQFEIELTGRRGAPVTHRRPLLPGGAAPDPAPRDFLASVLERSYGLAAPEGLGRVLETDCTRATLVADGQRLTCDAALRCRDVATGRTVRADGGLILVRSRTAGRPGEADRLLDDHGVRAAEFTPYCGGLSALRPELTAHPSRRAVRAVFPAAG</sequence>
<dbReference type="Proteomes" id="UP000289482">
    <property type="component" value="Unassembled WGS sequence"/>
</dbReference>
<evidence type="ECO:0000259" key="1">
    <source>
        <dbReference type="Pfam" id="PF09359"/>
    </source>
</evidence>
<gene>
    <name evidence="2" type="ORF">EST54_13550</name>
</gene>
<protein>
    <recommendedName>
        <fullName evidence="1">VTC domain-containing protein</fullName>
    </recommendedName>
</protein>
<dbReference type="RefSeq" id="WP_129247853.1">
    <property type="nucleotide sequence ID" value="NZ_JABZEL010000009.1"/>
</dbReference>
<organism evidence="2 3">
    <name type="scientific">Streptomyces sioyaensis</name>
    <dbReference type="NCBI Taxonomy" id="67364"/>
    <lineage>
        <taxon>Bacteria</taxon>
        <taxon>Bacillati</taxon>
        <taxon>Actinomycetota</taxon>
        <taxon>Actinomycetes</taxon>
        <taxon>Kitasatosporales</taxon>
        <taxon>Streptomycetaceae</taxon>
        <taxon>Streptomyces</taxon>
    </lineage>
</organism>
<proteinExistence type="predicted"/>
<feature type="domain" description="VTC" evidence="1">
    <location>
        <begin position="68"/>
        <end position="241"/>
    </location>
</feature>
<dbReference type="GeneID" id="95778993"/>